<keyword evidence="4 6" id="KW-1133">Transmembrane helix</keyword>
<comment type="subcellular location">
    <subcellularLocation>
        <location evidence="1">Cell membrane</location>
        <topology evidence="1">Multi-pass membrane protein</topology>
    </subcellularLocation>
</comment>
<evidence type="ECO:0000259" key="7">
    <source>
        <dbReference type="Pfam" id="PF00753"/>
    </source>
</evidence>
<name>A0A1L8D2Q8_9THEO</name>
<dbReference type="OrthoDB" id="9761531at2"/>
<feature type="transmembrane region" description="Helical" evidence="6">
    <location>
        <begin position="6"/>
        <end position="37"/>
    </location>
</feature>
<feature type="transmembrane region" description="Helical" evidence="6">
    <location>
        <begin position="253"/>
        <end position="270"/>
    </location>
</feature>
<dbReference type="NCBIfam" id="TIGR00361">
    <property type="entry name" value="ComEC_Rec2"/>
    <property type="match status" value="1"/>
</dbReference>
<sequence length="726" mass="81188">MEIYLAFLFYIAGIIIADWGFIPFRLFLYLALLFMLLGYMVLPRERKSLAVLLIAFMLLGGVNLNLHGSPGFREGEYRGICRVVEGSTVKNDKNSFKVVDLKTKETYLVREKERVLRLPGDILKITGSFLKPIPPQNPGEFNYPNYLRRQGIYGVLYVQTAEKIGVNFSFLRPFAAVKNFLKERLNTYSPETAALLKGLYLGDDEEISPEVYDSFAKTGVVHILSVSGLHLGLVAGAIYFLGKGLRLSRQKQNLFTIIFCFFYTALTGFNPATVRAFLMLVFLVGAFFLGRDYQPVYHLFLSAFFYLLIKPQELFSAGFLLSYLATLGIFLIGLPLAEKLKLHLPSYLADTIGVTVGAQILTEPIVFYHYSLFASASIIANLVVVPLTGLIMASGIFGLFLSPLKHLTELLTVFTLNINSQMALIPGATIAVKKPPFILIFLFYSGLFSGYFWFVKKEKMDIGKYTVITFLILGLFLIPKEHGKTVFLAVGQGDAAVIHTLRGRTIVVDTGPKNESYDAGRKVLAYLRQSGTGVIDLLVLTHPHNDHYGGAETLIQSATVKAVLISPYLGEDQEYLELLNSLRLRKIKIYYAKTSAVISLDDVFLRILGPERIYSGTRSDPNNNSIVMAGKIGRKTYFFGADIEREAEEDLENQLWAYYDVVKIPHHGSNFFAESFMEKLKFGYGVISVGQNNIYGFPGDKLLAALKGKGKLWRTDLEGALVVENY</sequence>
<dbReference type="InterPro" id="IPR025405">
    <property type="entry name" value="DUF4131"/>
</dbReference>
<dbReference type="STRING" id="661089.ciss_13930"/>
<dbReference type="Proteomes" id="UP000187338">
    <property type="component" value="Unassembled WGS sequence"/>
</dbReference>
<evidence type="ECO:0000256" key="3">
    <source>
        <dbReference type="ARBA" id="ARBA00022692"/>
    </source>
</evidence>
<proteinExistence type="predicted"/>
<dbReference type="GO" id="GO:0005886">
    <property type="term" value="C:plasma membrane"/>
    <property type="evidence" value="ECO:0007669"/>
    <property type="project" value="UniProtKB-SubCell"/>
</dbReference>
<feature type="domain" description="DUF4131" evidence="9">
    <location>
        <begin position="22"/>
        <end position="163"/>
    </location>
</feature>
<accession>A0A1L8D2Q8</accession>
<evidence type="ECO:0000256" key="5">
    <source>
        <dbReference type="ARBA" id="ARBA00023136"/>
    </source>
</evidence>
<dbReference type="EMBL" id="BDJL01000041">
    <property type="protein sequence ID" value="GAV25460.1"/>
    <property type="molecule type" value="Genomic_DNA"/>
</dbReference>
<dbReference type="Pfam" id="PF13567">
    <property type="entry name" value="DUF4131"/>
    <property type="match status" value="1"/>
</dbReference>
<evidence type="ECO:0000259" key="9">
    <source>
        <dbReference type="Pfam" id="PF13567"/>
    </source>
</evidence>
<gene>
    <name evidence="10" type="ORF">ciss_13930</name>
</gene>
<dbReference type="GO" id="GO:0030420">
    <property type="term" value="P:establishment of competence for transformation"/>
    <property type="evidence" value="ECO:0007669"/>
    <property type="project" value="InterPro"/>
</dbReference>
<reference evidence="11" key="1">
    <citation type="submission" date="2016-12" db="EMBL/GenBank/DDBJ databases">
        <title>Draft Genome Sequences od Carboxydothermus pertinax and islandicus, Hydrogenogenic Carboxydotrophic Bacteria.</title>
        <authorList>
            <person name="Fukuyama Y."/>
            <person name="Ohmae K."/>
            <person name="Yoneda Y."/>
            <person name="Yoshida T."/>
            <person name="Sako Y."/>
        </authorList>
    </citation>
    <scope>NUCLEOTIDE SEQUENCE [LARGE SCALE GENOMIC DNA]</scope>
    <source>
        <strain evidence="11">SET</strain>
    </source>
</reference>
<feature type="transmembrane region" description="Helical" evidence="6">
    <location>
        <begin position="49"/>
        <end position="66"/>
    </location>
</feature>
<evidence type="ECO:0000259" key="8">
    <source>
        <dbReference type="Pfam" id="PF03772"/>
    </source>
</evidence>
<feature type="transmembrane region" description="Helical" evidence="6">
    <location>
        <begin position="314"/>
        <end position="337"/>
    </location>
</feature>
<dbReference type="CDD" id="cd07731">
    <property type="entry name" value="ComA-like_MBL-fold"/>
    <property type="match status" value="1"/>
</dbReference>
<dbReference type="InterPro" id="IPR035681">
    <property type="entry name" value="ComA-like_MBL"/>
</dbReference>
<organism evidence="10 11">
    <name type="scientific">Carboxydothermus islandicus</name>
    <dbReference type="NCBI Taxonomy" id="661089"/>
    <lineage>
        <taxon>Bacteria</taxon>
        <taxon>Bacillati</taxon>
        <taxon>Bacillota</taxon>
        <taxon>Clostridia</taxon>
        <taxon>Thermoanaerobacterales</taxon>
        <taxon>Thermoanaerobacteraceae</taxon>
        <taxon>Carboxydothermus</taxon>
    </lineage>
</organism>
<dbReference type="AlphaFoldDB" id="A0A1L8D2Q8"/>
<protein>
    <submittedName>
        <fullName evidence="10">DNA internalization-related competence protein ComEC/Rec2</fullName>
    </submittedName>
</protein>
<feature type="domain" description="Metallo-beta-lactamase" evidence="7">
    <location>
        <begin position="490"/>
        <end position="579"/>
    </location>
</feature>
<dbReference type="InterPro" id="IPR004797">
    <property type="entry name" value="Competence_ComEC/Rec2"/>
</dbReference>
<evidence type="ECO:0000313" key="11">
    <source>
        <dbReference type="Proteomes" id="UP000187338"/>
    </source>
</evidence>
<feature type="transmembrane region" description="Helical" evidence="6">
    <location>
        <begin position="219"/>
        <end position="241"/>
    </location>
</feature>
<evidence type="ECO:0000313" key="10">
    <source>
        <dbReference type="EMBL" id="GAV25460.1"/>
    </source>
</evidence>
<dbReference type="RefSeq" id="WP_075865617.1">
    <property type="nucleotide sequence ID" value="NZ_BDJL01000041.1"/>
</dbReference>
<dbReference type="PANTHER" id="PTHR30619">
    <property type="entry name" value="DNA INTERNALIZATION/COMPETENCE PROTEIN COMEC/REC2"/>
    <property type="match status" value="1"/>
</dbReference>
<feature type="transmembrane region" description="Helical" evidence="6">
    <location>
        <begin position="378"/>
        <end position="401"/>
    </location>
</feature>
<evidence type="ECO:0000256" key="6">
    <source>
        <dbReference type="SAM" id="Phobius"/>
    </source>
</evidence>
<comment type="caution">
    <text evidence="10">The sequence shown here is derived from an EMBL/GenBank/DDBJ whole genome shotgun (WGS) entry which is preliminary data.</text>
</comment>
<dbReference type="SUPFAM" id="SSF56281">
    <property type="entry name" value="Metallo-hydrolase/oxidoreductase"/>
    <property type="match status" value="1"/>
</dbReference>
<dbReference type="NCBIfam" id="TIGR00360">
    <property type="entry name" value="ComEC_N-term"/>
    <property type="match status" value="1"/>
</dbReference>
<evidence type="ECO:0000256" key="2">
    <source>
        <dbReference type="ARBA" id="ARBA00022475"/>
    </source>
</evidence>
<dbReference type="InterPro" id="IPR036866">
    <property type="entry name" value="RibonucZ/Hydroxyglut_hydro"/>
</dbReference>
<keyword evidence="11" id="KW-1185">Reference proteome</keyword>
<evidence type="ECO:0000256" key="4">
    <source>
        <dbReference type="ARBA" id="ARBA00022989"/>
    </source>
</evidence>
<dbReference type="InterPro" id="IPR004477">
    <property type="entry name" value="ComEC_N"/>
</dbReference>
<dbReference type="InterPro" id="IPR001279">
    <property type="entry name" value="Metallo-B-lactamas"/>
</dbReference>
<feature type="domain" description="ComEC/Rec2-related protein" evidence="8">
    <location>
        <begin position="199"/>
        <end position="456"/>
    </location>
</feature>
<dbReference type="Gene3D" id="3.60.15.10">
    <property type="entry name" value="Ribonuclease Z/Hydroxyacylglutathione hydrolase-like"/>
    <property type="match status" value="1"/>
</dbReference>
<dbReference type="PANTHER" id="PTHR30619:SF7">
    <property type="entry name" value="BETA-LACTAMASE DOMAIN PROTEIN"/>
    <property type="match status" value="1"/>
</dbReference>
<dbReference type="Pfam" id="PF03772">
    <property type="entry name" value="Competence"/>
    <property type="match status" value="1"/>
</dbReference>
<feature type="transmembrane region" description="Helical" evidence="6">
    <location>
        <begin position="437"/>
        <end position="455"/>
    </location>
</feature>
<keyword evidence="2" id="KW-1003">Cell membrane</keyword>
<keyword evidence="5 6" id="KW-0472">Membrane</keyword>
<keyword evidence="3 6" id="KW-0812">Transmembrane</keyword>
<feature type="transmembrane region" description="Helical" evidence="6">
    <location>
        <begin position="462"/>
        <end position="479"/>
    </location>
</feature>
<dbReference type="Pfam" id="PF00753">
    <property type="entry name" value="Lactamase_B"/>
    <property type="match status" value="1"/>
</dbReference>
<dbReference type="InterPro" id="IPR052159">
    <property type="entry name" value="Competence_DNA_uptake"/>
</dbReference>
<evidence type="ECO:0000256" key="1">
    <source>
        <dbReference type="ARBA" id="ARBA00004651"/>
    </source>
</evidence>